<dbReference type="InterPro" id="IPR030678">
    <property type="entry name" value="Peptide/Ni-bd"/>
</dbReference>
<protein>
    <submittedName>
        <fullName evidence="6">Dipeptide-binding ABC transporter periplasmic substrate-binding component</fullName>
    </submittedName>
</protein>
<accession>A0A090QX05</accession>
<gene>
    <name evidence="6" type="ORF">JCM19237_6922</name>
</gene>
<dbReference type="STRING" id="754436.JCM19237_6922"/>
<dbReference type="InterPro" id="IPR000914">
    <property type="entry name" value="SBP_5_dom"/>
</dbReference>
<evidence type="ECO:0000256" key="2">
    <source>
        <dbReference type="ARBA" id="ARBA00022448"/>
    </source>
</evidence>
<name>A0A090QX05_9GAMM</name>
<dbReference type="Gene3D" id="3.10.105.10">
    <property type="entry name" value="Dipeptide-binding Protein, Domain 3"/>
    <property type="match status" value="1"/>
</dbReference>
<dbReference type="Pfam" id="PF00496">
    <property type="entry name" value="SBP_bac_5"/>
    <property type="match status" value="1"/>
</dbReference>
<keyword evidence="2" id="KW-0813">Transport</keyword>
<proteinExistence type="inferred from homology"/>
<comment type="caution">
    <text evidence="6">The sequence shown here is derived from an EMBL/GenBank/DDBJ whole genome shotgun (WGS) entry which is preliminary data.</text>
</comment>
<feature type="chain" id="PRO_5001862101" evidence="4">
    <location>
        <begin position="24"/>
        <end position="517"/>
    </location>
</feature>
<evidence type="ECO:0000256" key="3">
    <source>
        <dbReference type="ARBA" id="ARBA00022729"/>
    </source>
</evidence>
<feature type="domain" description="Solute-binding protein family 5" evidence="5">
    <location>
        <begin position="66"/>
        <end position="424"/>
    </location>
</feature>
<reference evidence="6 7" key="1">
    <citation type="journal article" date="2014" name="Genome Announc.">
        <title>Draft Genome Sequences of Two Vibrionaceae Species, Vibrio ponticus C121 and Photobacterium aphoticum C119, Isolated as Coral Reef Microbiota.</title>
        <authorList>
            <person name="Al-saari N."/>
            <person name="Meirelles P.M."/>
            <person name="Mino S."/>
            <person name="Suda W."/>
            <person name="Oshima K."/>
            <person name="Hattori M."/>
            <person name="Ohkuma M."/>
            <person name="Thompson F.L."/>
            <person name="Gomez-Gil B."/>
            <person name="Sawabe T."/>
            <person name="Sawabe T."/>
        </authorList>
    </citation>
    <scope>NUCLEOTIDE SEQUENCE [LARGE SCALE GENOMIC DNA]</scope>
    <source>
        <strain evidence="6 7">JCM 19237</strain>
    </source>
</reference>
<dbReference type="GO" id="GO:0030288">
    <property type="term" value="C:outer membrane-bounded periplasmic space"/>
    <property type="evidence" value="ECO:0007669"/>
    <property type="project" value="UniProtKB-ARBA"/>
</dbReference>
<dbReference type="InterPro" id="IPR039424">
    <property type="entry name" value="SBP_5"/>
</dbReference>
<sequence length="517" mass="57678">MKTLKTQLAIAMMAVGLSFGAAAAEIKVAYDADPVSLDPHEQLSGGTLQLSHMVMDPLVRYTQKLEFEPRLASSWERVDETTYRFTLRKGVTFHSGNPMTADDVVWTFNRLKSSPDFKAIFEPYSELKKVDDYTVELISKYPYPLVLQTATYIFPMDSKFYTGKTEDGKDKAELVKHGNSYASTHISGTGPFVVTDREQGVKVEFERFDNYWDKDSKGNVDKLTLVPIKENATRVAALLSGGVDMIHPVAPNDHKRVQDAKGIDLVTLPGTRLITFQMNQKSNEALKDVRVRQAIVHAVNNDGIVKKIMKGFATTAGQQGPEGYAGYDEALVPRYDVKKAKQLMKEAGYEGGFKLTMLAPNNRYVNDAKVAQATAAMLSKIGIKVDLKTLPKAQYWPEFDLCAADMLMIGWHSDTEDSANLSEFLTMTRDAKTGKGQYNCGYYSNPKVDELVELSNKETDPAKRAQMLKDVERILYDDAAFVPLHWQSEAWGAKSNVHAAEIVNPMVMPYFGDLVVD</sequence>
<evidence type="ECO:0000256" key="4">
    <source>
        <dbReference type="SAM" id="SignalP"/>
    </source>
</evidence>
<keyword evidence="3 4" id="KW-0732">Signal</keyword>
<dbReference type="PANTHER" id="PTHR30290">
    <property type="entry name" value="PERIPLASMIC BINDING COMPONENT OF ABC TRANSPORTER"/>
    <property type="match status" value="1"/>
</dbReference>
<evidence type="ECO:0000259" key="5">
    <source>
        <dbReference type="Pfam" id="PF00496"/>
    </source>
</evidence>
<dbReference type="AlphaFoldDB" id="A0A090QX05"/>
<evidence type="ECO:0000313" key="7">
    <source>
        <dbReference type="Proteomes" id="UP000029227"/>
    </source>
</evidence>
<evidence type="ECO:0000256" key="1">
    <source>
        <dbReference type="ARBA" id="ARBA00005695"/>
    </source>
</evidence>
<dbReference type="eggNOG" id="COG0747">
    <property type="taxonomic scope" value="Bacteria"/>
</dbReference>
<dbReference type="PANTHER" id="PTHR30290:SF9">
    <property type="entry name" value="OLIGOPEPTIDE-BINDING PROTEIN APPA"/>
    <property type="match status" value="1"/>
</dbReference>
<dbReference type="EMBL" id="BBMN01000019">
    <property type="protein sequence ID" value="GAL07740.1"/>
    <property type="molecule type" value="Genomic_DNA"/>
</dbReference>
<dbReference type="SUPFAM" id="SSF53850">
    <property type="entry name" value="Periplasmic binding protein-like II"/>
    <property type="match status" value="1"/>
</dbReference>
<feature type="signal peptide" evidence="4">
    <location>
        <begin position="1"/>
        <end position="23"/>
    </location>
</feature>
<dbReference type="GO" id="GO:0015833">
    <property type="term" value="P:peptide transport"/>
    <property type="evidence" value="ECO:0007669"/>
    <property type="project" value="TreeGrafter"/>
</dbReference>
<dbReference type="Gene3D" id="3.90.76.10">
    <property type="entry name" value="Dipeptide-binding Protein, Domain 1"/>
    <property type="match status" value="1"/>
</dbReference>
<dbReference type="PIRSF" id="PIRSF002741">
    <property type="entry name" value="MppA"/>
    <property type="match status" value="1"/>
</dbReference>
<dbReference type="Proteomes" id="UP000029227">
    <property type="component" value="Unassembled WGS sequence"/>
</dbReference>
<evidence type="ECO:0000313" key="6">
    <source>
        <dbReference type="EMBL" id="GAL07740.1"/>
    </source>
</evidence>
<dbReference type="GO" id="GO:0043190">
    <property type="term" value="C:ATP-binding cassette (ABC) transporter complex"/>
    <property type="evidence" value="ECO:0007669"/>
    <property type="project" value="InterPro"/>
</dbReference>
<organism evidence="6 7">
    <name type="scientific">Photobacterium aphoticum</name>
    <dbReference type="NCBI Taxonomy" id="754436"/>
    <lineage>
        <taxon>Bacteria</taxon>
        <taxon>Pseudomonadati</taxon>
        <taxon>Pseudomonadota</taxon>
        <taxon>Gammaproteobacteria</taxon>
        <taxon>Vibrionales</taxon>
        <taxon>Vibrionaceae</taxon>
        <taxon>Photobacterium</taxon>
    </lineage>
</organism>
<dbReference type="CDD" id="cd08498">
    <property type="entry name" value="PBP2_NikA_DppA_OppA_like_2"/>
    <property type="match status" value="1"/>
</dbReference>
<dbReference type="GO" id="GO:1904680">
    <property type="term" value="F:peptide transmembrane transporter activity"/>
    <property type="evidence" value="ECO:0007669"/>
    <property type="project" value="TreeGrafter"/>
</dbReference>
<dbReference type="Gene3D" id="3.40.190.10">
    <property type="entry name" value="Periplasmic binding protein-like II"/>
    <property type="match status" value="1"/>
</dbReference>
<comment type="similarity">
    <text evidence="1">Belongs to the bacterial solute-binding protein 5 family.</text>
</comment>